<gene>
    <name evidence="3" type="primary">mnhG</name>
    <name evidence="3" type="ORF">GCM10009020_04200</name>
</gene>
<feature type="region of interest" description="Disordered" evidence="1">
    <location>
        <begin position="105"/>
        <end position="124"/>
    </location>
</feature>
<organism evidence="3 4">
    <name type="scientific">Natronoarchaeum mannanilyticum</name>
    <dbReference type="NCBI Taxonomy" id="926360"/>
    <lineage>
        <taxon>Archaea</taxon>
        <taxon>Methanobacteriati</taxon>
        <taxon>Methanobacteriota</taxon>
        <taxon>Stenosarchaea group</taxon>
        <taxon>Halobacteria</taxon>
        <taxon>Halobacteriales</taxon>
        <taxon>Natronoarchaeaceae</taxon>
    </lineage>
</organism>
<dbReference type="RefSeq" id="WP_343772183.1">
    <property type="nucleotide sequence ID" value="NZ_BAAADV010000001.1"/>
</dbReference>
<feature type="transmembrane region" description="Helical" evidence="2">
    <location>
        <begin position="41"/>
        <end position="60"/>
    </location>
</feature>
<protein>
    <submittedName>
        <fullName evidence="3">Monovalent cation/H(+) antiporter subunit G</fullName>
    </submittedName>
</protein>
<dbReference type="PANTHER" id="PTHR34703:SF1">
    <property type="entry name" value="ANTIPORTER SUBUNIT MNHG2-RELATED"/>
    <property type="match status" value="1"/>
</dbReference>
<dbReference type="InterPro" id="IPR005133">
    <property type="entry name" value="PhaG_MnhG_YufB"/>
</dbReference>
<evidence type="ECO:0000256" key="1">
    <source>
        <dbReference type="SAM" id="MobiDB-lite"/>
    </source>
</evidence>
<evidence type="ECO:0000313" key="3">
    <source>
        <dbReference type="EMBL" id="GAA0662822.1"/>
    </source>
</evidence>
<dbReference type="Proteomes" id="UP001500420">
    <property type="component" value="Unassembled WGS sequence"/>
</dbReference>
<dbReference type="GO" id="GO:0015385">
    <property type="term" value="F:sodium:proton antiporter activity"/>
    <property type="evidence" value="ECO:0007669"/>
    <property type="project" value="TreeGrafter"/>
</dbReference>
<reference evidence="3 4" key="1">
    <citation type="journal article" date="2019" name="Int. J. Syst. Evol. Microbiol.">
        <title>The Global Catalogue of Microorganisms (GCM) 10K type strain sequencing project: providing services to taxonomists for standard genome sequencing and annotation.</title>
        <authorList>
            <consortium name="The Broad Institute Genomics Platform"/>
            <consortium name="The Broad Institute Genome Sequencing Center for Infectious Disease"/>
            <person name="Wu L."/>
            <person name="Ma J."/>
        </authorList>
    </citation>
    <scope>NUCLEOTIDE SEQUENCE [LARGE SCALE GENOMIC DNA]</scope>
    <source>
        <strain evidence="3 4">JCM 16328</strain>
    </source>
</reference>
<keyword evidence="2" id="KW-0812">Transmembrane</keyword>
<sequence length="124" mass="12893">MVGPIQRWTIVALVAVGVFFLTVGTIGLLRLPNVYNRMHATSKPTTLGTAAIFLAGFVYFGPGGAGMPSLIGIVFLFLTVPTGAHMISRSAQKIGVPFLGSVTWPVETGDETESGGDPDGEGAE</sequence>
<dbReference type="EMBL" id="BAAADV010000001">
    <property type="protein sequence ID" value="GAA0662822.1"/>
    <property type="molecule type" value="Genomic_DNA"/>
</dbReference>
<evidence type="ECO:0000256" key="2">
    <source>
        <dbReference type="SAM" id="Phobius"/>
    </source>
</evidence>
<feature type="compositionally biased region" description="Acidic residues" evidence="1">
    <location>
        <begin position="108"/>
        <end position="124"/>
    </location>
</feature>
<dbReference type="AlphaFoldDB" id="A0AAV3T603"/>
<dbReference type="Pfam" id="PF03334">
    <property type="entry name" value="PhaG_MnhG_YufB"/>
    <property type="match status" value="1"/>
</dbReference>
<feature type="transmembrane region" description="Helical" evidence="2">
    <location>
        <begin position="6"/>
        <end position="29"/>
    </location>
</feature>
<accession>A0AAV3T603</accession>
<name>A0AAV3T603_9EURY</name>
<keyword evidence="2" id="KW-0472">Membrane</keyword>
<keyword evidence="4" id="KW-1185">Reference proteome</keyword>
<evidence type="ECO:0000313" key="4">
    <source>
        <dbReference type="Proteomes" id="UP001500420"/>
    </source>
</evidence>
<keyword evidence="2" id="KW-1133">Transmembrane helix</keyword>
<proteinExistence type="predicted"/>
<comment type="caution">
    <text evidence="3">The sequence shown here is derived from an EMBL/GenBank/DDBJ whole genome shotgun (WGS) entry which is preliminary data.</text>
</comment>
<dbReference type="NCBIfam" id="TIGR01300">
    <property type="entry name" value="CPA3_mnhG_phaG"/>
    <property type="match status" value="1"/>
</dbReference>
<dbReference type="PANTHER" id="PTHR34703">
    <property type="entry name" value="ANTIPORTER SUBUNIT MNHG2-RELATED"/>
    <property type="match status" value="1"/>
</dbReference>